<proteinExistence type="predicted"/>
<reference evidence="2" key="1">
    <citation type="submission" date="2022-03" db="EMBL/GenBank/DDBJ databases">
        <authorList>
            <person name="Martin H S."/>
        </authorList>
    </citation>
    <scope>NUCLEOTIDE SEQUENCE</scope>
</reference>
<dbReference type="Proteomes" id="UP000837857">
    <property type="component" value="Chromosome 23"/>
</dbReference>
<feature type="region of interest" description="Disordered" evidence="1">
    <location>
        <begin position="43"/>
        <end position="67"/>
    </location>
</feature>
<evidence type="ECO:0000313" key="2">
    <source>
        <dbReference type="EMBL" id="CAH2056365.1"/>
    </source>
</evidence>
<evidence type="ECO:0000313" key="3">
    <source>
        <dbReference type="Proteomes" id="UP000837857"/>
    </source>
</evidence>
<organism evidence="2 3">
    <name type="scientific">Iphiclides podalirius</name>
    <name type="common">scarce swallowtail</name>
    <dbReference type="NCBI Taxonomy" id="110791"/>
    <lineage>
        <taxon>Eukaryota</taxon>
        <taxon>Metazoa</taxon>
        <taxon>Ecdysozoa</taxon>
        <taxon>Arthropoda</taxon>
        <taxon>Hexapoda</taxon>
        <taxon>Insecta</taxon>
        <taxon>Pterygota</taxon>
        <taxon>Neoptera</taxon>
        <taxon>Endopterygota</taxon>
        <taxon>Lepidoptera</taxon>
        <taxon>Glossata</taxon>
        <taxon>Ditrysia</taxon>
        <taxon>Papilionoidea</taxon>
        <taxon>Papilionidae</taxon>
        <taxon>Papilioninae</taxon>
        <taxon>Iphiclides</taxon>
    </lineage>
</organism>
<gene>
    <name evidence="2" type="ORF">IPOD504_LOCUS9597</name>
</gene>
<protein>
    <submittedName>
        <fullName evidence="2">Uncharacterized protein</fullName>
    </submittedName>
</protein>
<accession>A0ABN8IJA2</accession>
<feature type="non-terminal residue" evidence="2">
    <location>
        <position position="67"/>
    </location>
</feature>
<name>A0ABN8IJA2_9NEOP</name>
<keyword evidence="3" id="KW-1185">Reference proteome</keyword>
<sequence>MGILRGLIESLSSANRHVSIRRSRSDPRPDRITVSLFHYKYAPRSAGDPGVDLPKFSGVNERPSEVE</sequence>
<dbReference type="EMBL" id="OW152835">
    <property type="protein sequence ID" value="CAH2056365.1"/>
    <property type="molecule type" value="Genomic_DNA"/>
</dbReference>
<evidence type="ECO:0000256" key="1">
    <source>
        <dbReference type="SAM" id="MobiDB-lite"/>
    </source>
</evidence>